<dbReference type="EMBL" id="AP012603">
    <property type="protein sequence ID" value="BAM86861.1"/>
    <property type="molecule type" value="Genomic_DNA"/>
</dbReference>
<keyword evidence="2" id="KW-1185">Reference proteome</keyword>
<reference evidence="1 2" key="1">
    <citation type="journal article" date="2013" name="Appl. Environ. Microbiol.">
        <title>Genome analysis suggests that the soil oligotrophic bacterium Agromonas oligotrophica (Bradyrhizobium oligotrophicum) is a nitrogen-fixing symbiont of Aeschynomene indica.</title>
        <authorList>
            <person name="Okubo T."/>
            <person name="Fukushima S."/>
            <person name="Itakura M."/>
            <person name="Oshima K."/>
            <person name="Longtonglang A."/>
            <person name="Teaumroong N."/>
            <person name="Mitsui H."/>
            <person name="Hattori M."/>
            <person name="Hattori R."/>
            <person name="Hattori T."/>
            <person name="Minamisawa K."/>
        </authorList>
    </citation>
    <scope>NUCLEOTIDE SEQUENCE [LARGE SCALE GENOMIC DNA]</scope>
    <source>
        <strain evidence="1 2">S58</strain>
    </source>
</reference>
<dbReference type="AlphaFoldDB" id="M4Z2D2"/>
<dbReference type="Proteomes" id="UP000011841">
    <property type="component" value="Chromosome"/>
</dbReference>
<organism evidence="1 2">
    <name type="scientific">Bradyrhizobium oligotrophicum S58</name>
    <dbReference type="NCBI Taxonomy" id="1245469"/>
    <lineage>
        <taxon>Bacteria</taxon>
        <taxon>Pseudomonadati</taxon>
        <taxon>Pseudomonadota</taxon>
        <taxon>Alphaproteobacteria</taxon>
        <taxon>Hyphomicrobiales</taxon>
        <taxon>Nitrobacteraceae</taxon>
        <taxon>Bradyrhizobium</taxon>
    </lineage>
</organism>
<dbReference type="PATRIC" id="fig|1245469.3.peg.871"/>
<name>M4Z2D2_9BRAD</name>
<proteinExistence type="predicted"/>
<evidence type="ECO:0000313" key="1">
    <source>
        <dbReference type="EMBL" id="BAM86861.1"/>
    </source>
</evidence>
<dbReference type="HOGENOM" id="CLU_2599127_0_0_5"/>
<protein>
    <submittedName>
        <fullName evidence="1">Uncharacterized protein</fullName>
    </submittedName>
</protein>
<accession>M4Z2D2</accession>
<evidence type="ECO:0000313" key="2">
    <source>
        <dbReference type="Proteomes" id="UP000011841"/>
    </source>
</evidence>
<sequence>MLGVNKTDAGRLSNRVHSFFIETDARTPGFAPERGVETLLASPSELLDMIIGGHFDAQIALGTLLLADIQGQLRVRGSP</sequence>
<dbReference type="KEGG" id="aol:S58_08500"/>
<gene>
    <name evidence="1" type="ORF">S58_08500</name>
</gene>